<dbReference type="PANTHER" id="PTHR46577">
    <property type="entry name" value="HTH-TYPE TRANSCRIPTIONAL REGULATORY PROTEIN GABR"/>
    <property type="match status" value="1"/>
</dbReference>
<sequence>MSTDYWYRQHPVVERAVARIEYNYVTGVSERRQQRGNLKDEVYNSGNALLMTYNTLRKTRYMTRYEQLAVTIRQQIEDNIWLVGDRLPSLRESVKSSGLSLMTVLQAYQLLESQGWIVARPQSGYYVAPRIKPFAAAKGGKRLNLSENVEISASIFDVLQACKDPRIIPFGSAFPDPSLLVEPKLAKTLASVARRFAPHSSLVNLPPGNEQLRRNISRRYASQGMHVSPDEIVITAGAMESLSFSLQSVTSPGDWVVIESPAFYGALQAIERLRLKAIAIKTDPKTGIDLDVLEEVAGKYPIKACWLMSRFQNPLCVSMPAENKQRLVEILNENEIVLIEDDVYGELYFDQNSPMPVKAWDKENNFMHCSSFSKCLAPGYRVGWVAAGKHALKIQQLQMTSTVSASIPTQLAIAEYLSQGGYDNHIRRLRRQLEQRQIQMLRAVSEYFPDSVKVNSTRGGYFIWLEFEPPFNARRLYQLALAKNISIAPGSMFSTSSQFDHAFRLNTSFAWNETQAAAMKTLGSLCRMLLKEYG</sequence>
<dbReference type="Gene3D" id="3.90.1150.10">
    <property type="entry name" value="Aspartate Aminotransferase, domain 1"/>
    <property type="match status" value="1"/>
</dbReference>
<dbReference type="SMART" id="SM00345">
    <property type="entry name" value="HTH_GNTR"/>
    <property type="match status" value="1"/>
</dbReference>
<evidence type="ECO:0000256" key="2">
    <source>
        <dbReference type="ARBA" id="ARBA00022576"/>
    </source>
</evidence>
<protein>
    <submittedName>
        <fullName evidence="9">Class I aminotransferase</fullName>
    </submittedName>
</protein>
<evidence type="ECO:0000256" key="7">
    <source>
        <dbReference type="ARBA" id="ARBA00023163"/>
    </source>
</evidence>
<gene>
    <name evidence="9" type="ORF">Xsto_03628</name>
</gene>
<keyword evidence="4" id="KW-0663">Pyridoxal phosphate</keyword>
<dbReference type="AlphaFoldDB" id="A0A2D0KBX1"/>
<dbReference type="InterPro" id="IPR015424">
    <property type="entry name" value="PyrdxlP-dep_Trfase"/>
</dbReference>
<dbReference type="InterPro" id="IPR000524">
    <property type="entry name" value="Tscrpt_reg_HTH_GntR"/>
</dbReference>
<dbReference type="InterPro" id="IPR004839">
    <property type="entry name" value="Aminotransferase_I/II_large"/>
</dbReference>
<dbReference type="Proteomes" id="UP000222366">
    <property type="component" value="Unassembled WGS sequence"/>
</dbReference>
<dbReference type="GO" id="GO:0003700">
    <property type="term" value="F:DNA-binding transcription factor activity"/>
    <property type="evidence" value="ECO:0007669"/>
    <property type="project" value="InterPro"/>
</dbReference>
<dbReference type="GO" id="GO:0008483">
    <property type="term" value="F:transaminase activity"/>
    <property type="evidence" value="ECO:0007669"/>
    <property type="project" value="UniProtKB-KW"/>
</dbReference>
<dbReference type="GO" id="GO:0003677">
    <property type="term" value="F:DNA binding"/>
    <property type="evidence" value="ECO:0007669"/>
    <property type="project" value="UniProtKB-KW"/>
</dbReference>
<dbReference type="Pfam" id="PF00392">
    <property type="entry name" value="GntR"/>
    <property type="match status" value="1"/>
</dbReference>
<dbReference type="FunFam" id="3.40.640.10:FF:000023">
    <property type="entry name" value="Transcriptional regulator, GntR family"/>
    <property type="match status" value="1"/>
</dbReference>
<evidence type="ECO:0000313" key="10">
    <source>
        <dbReference type="Proteomes" id="UP000222366"/>
    </source>
</evidence>
<keyword evidence="10" id="KW-1185">Reference proteome</keyword>
<dbReference type="GO" id="GO:0030170">
    <property type="term" value="F:pyridoxal phosphate binding"/>
    <property type="evidence" value="ECO:0007669"/>
    <property type="project" value="InterPro"/>
</dbReference>
<reference evidence="9 10" key="1">
    <citation type="journal article" date="2017" name="Nat. Microbiol.">
        <title>Natural product diversity associated with the nematode symbionts Photorhabdus and Xenorhabdus.</title>
        <authorList>
            <person name="Tobias N.J."/>
            <person name="Wolff H."/>
            <person name="Djahanschiri B."/>
            <person name="Grundmann F."/>
            <person name="Kronenwerth M."/>
            <person name="Shi Y.M."/>
            <person name="Simonyi S."/>
            <person name="Grun P."/>
            <person name="Shapiro-Ilan D."/>
            <person name="Pidot S.J."/>
            <person name="Stinear T.P."/>
            <person name="Ebersberger I."/>
            <person name="Bode H.B."/>
        </authorList>
    </citation>
    <scope>NUCLEOTIDE SEQUENCE [LARGE SCALE GENOMIC DNA]</scope>
    <source>
        <strain evidence="9 10">DSM 17904</strain>
    </source>
</reference>
<keyword evidence="6" id="KW-0238">DNA-binding</keyword>
<evidence type="ECO:0000256" key="5">
    <source>
        <dbReference type="ARBA" id="ARBA00023015"/>
    </source>
</evidence>
<dbReference type="SUPFAM" id="SSF46785">
    <property type="entry name" value="Winged helix' DNA-binding domain"/>
    <property type="match status" value="1"/>
</dbReference>
<dbReference type="Gene3D" id="3.40.640.10">
    <property type="entry name" value="Type I PLP-dependent aspartate aminotransferase-like (Major domain)"/>
    <property type="match status" value="1"/>
</dbReference>
<dbReference type="InterPro" id="IPR051446">
    <property type="entry name" value="HTH_trans_reg/aminotransferase"/>
</dbReference>
<dbReference type="PROSITE" id="PS50949">
    <property type="entry name" value="HTH_GNTR"/>
    <property type="match status" value="1"/>
</dbReference>
<dbReference type="Pfam" id="PF00155">
    <property type="entry name" value="Aminotran_1_2"/>
    <property type="match status" value="1"/>
</dbReference>
<evidence type="ECO:0000313" key="9">
    <source>
        <dbReference type="EMBL" id="PHM60805.1"/>
    </source>
</evidence>
<dbReference type="EMBL" id="NJAJ01000047">
    <property type="protein sequence ID" value="PHM60805.1"/>
    <property type="molecule type" value="Genomic_DNA"/>
</dbReference>
<comment type="similarity">
    <text evidence="1">In the C-terminal section; belongs to the class-I pyridoxal-phosphate-dependent aminotransferase family.</text>
</comment>
<keyword evidence="2 9" id="KW-0032">Aminotransferase</keyword>
<keyword evidence="7" id="KW-0804">Transcription</keyword>
<dbReference type="CDD" id="cd00609">
    <property type="entry name" value="AAT_like"/>
    <property type="match status" value="1"/>
</dbReference>
<dbReference type="SUPFAM" id="SSF53383">
    <property type="entry name" value="PLP-dependent transferases"/>
    <property type="match status" value="1"/>
</dbReference>
<dbReference type="InterPro" id="IPR015422">
    <property type="entry name" value="PyrdxlP-dep_Trfase_small"/>
</dbReference>
<evidence type="ECO:0000256" key="6">
    <source>
        <dbReference type="ARBA" id="ARBA00023125"/>
    </source>
</evidence>
<organism evidence="9 10">
    <name type="scientific">Xenorhabdus stockiae</name>
    <dbReference type="NCBI Taxonomy" id="351614"/>
    <lineage>
        <taxon>Bacteria</taxon>
        <taxon>Pseudomonadati</taxon>
        <taxon>Pseudomonadota</taxon>
        <taxon>Gammaproteobacteria</taxon>
        <taxon>Enterobacterales</taxon>
        <taxon>Morganellaceae</taxon>
        <taxon>Xenorhabdus</taxon>
    </lineage>
</organism>
<evidence type="ECO:0000259" key="8">
    <source>
        <dbReference type="PROSITE" id="PS50949"/>
    </source>
</evidence>
<dbReference type="InterPro" id="IPR036388">
    <property type="entry name" value="WH-like_DNA-bd_sf"/>
</dbReference>
<dbReference type="CDD" id="cd07377">
    <property type="entry name" value="WHTH_GntR"/>
    <property type="match status" value="1"/>
</dbReference>
<accession>A0A2D0KBX1</accession>
<dbReference type="Gene3D" id="1.10.10.10">
    <property type="entry name" value="Winged helix-like DNA-binding domain superfamily/Winged helix DNA-binding domain"/>
    <property type="match status" value="1"/>
</dbReference>
<name>A0A2D0KBX1_9GAMM</name>
<dbReference type="InterPro" id="IPR036390">
    <property type="entry name" value="WH_DNA-bd_sf"/>
</dbReference>
<evidence type="ECO:0000256" key="4">
    <source>
        <dbReference type="ARBA" id="ARBA00022898"/>
    </source>
</evidence>
<proteinExistence type="inferred from homology"/>
<evidence type="ECO:0000256" key="1">
    <source>
        <dbReference type="ARBA" id="ARBA00005384"/>
    </source>
</evidence>
<comment type="caution">
    <text evidence="9">The sequence shown here is derived from an EMBL/GenBank/DDBJ whole genome shotgun (WGS) entry which is preliminary data.</text>
</comment>
<feature type="domain" description="HTH gntR-type" evidence="8">
    <location>
        <begin position="62"/>
        <end position="130"/>
    </location>
</feature>
<evidence type="ECO:0000256" key="3">
    <source>
        <dbReference type="ARBA" id="ARBA00022679"/>
    </source>
</evidence>
<dbReference type="InterPro" id="IPR015421">
    <property type="entry name" value="PyrdxlP-dep_Trfase_major"/>
</dbReference>
<keyword evidence="3 9" id="KW-0808">Transferase</keyword>
<dbReference type="PANTHER" id="PTHR46577:SF2">
    <property type="entry name" value="TRANSCRIPTIONAL REGULATORY PROTEIN"/>
    <property type="match status" value="1"/>
</dbReference>
<keyword evidence="5" id="KW-0805">Transcription regulation</keyword>